<dbReference type="EMBL" id="BMCT01000007">
    <property type="protein sequence ID" value="GGF79051.1"/>
    <property type="molecule type" value="Genomic_DNA"/>
</dbReference>
<sequence>MRLDVVILGALVVAGSASIFGDLGRAAPGVTESTMAVDSVVAYEKAMDAPVQTASATLCRRPGGPMPTSLRFLEPGNYGTTDFDTGCTATR</sequence>
<reference evidence="1" key="2">
    <citation type="submission" date="2020-09" db="EMBL/GenBank/DDBJ databases">
        <authorList>
            <person name="Sun Q."/>
            <person name="Sedlacek I."/>
        </authorList>
    </citation>
    <scope>NUCLEOTIDE SEQUENCE</scope>
    <source>
        <strain evidence="1">CCM 7897</strain>
    </source>
</reference>
<dbReference type="Proteomes" id="UP000606044">
    <property type="component" value="Unassembled WGS sequence"/>
</dbReference>
<organism evidence="1 2">
    <name type="scientific">Azorhizobium oxalatiphilum</name>
    <dbReference type="NCBI Taxonomy" id="980631"/>
    <lineage>
        <taxon>Bacteria</taxon>
        <taxon>Pseudomonadati</taxon>
        <taxon>Pseudomonadota</taxon>
        <taxon>Alphaproteobacteria</taxon>
        <taxon>Hyphomicrobiales</taxon>
        <taxon>Xanthobacteraceae</taxon>
        <taxon>Azorhizobium</taxon>
    </lineage>
</organism>
<dbReference type="RefSeq" id="WP_188582554.1">
    <property type="nucleotide sequence ID" value="NZ_BMCT01000007.1"/>
</dbReference>
<gene>
    <name evidence="1" type="ORF">GCM10007301_43820</name>
</gene>
<reference evidence="1" key="1">
    <citation type="journal article" date="2014" name="Int. J. Syst. Evol. Microbiol.">
        <title>Complete genome sequence of Corynebacterium casei LMG S-19264T (=DSM 44701T), isolated from a smear-ripened cheese.</title>
        <authorList>
            <consortium name="US DOE Joint Genome Institute (JGI-PGF)"/>
            <person name="Walter F."/>
            <person name="Albersmeier A."/>
            <person name="Kalinowski J."/>
            <person name="Ruckert C."/>
        </authorList>
    </citation>
    <scope>NUCLEOTIDE SEQUENCE</scope>
    <source>
        <strain evidence="1">CCM 7897</strain>
    </source>
</reference>
<dbReference type="AlphaFoldDB" id="A0A917FFE4"/>
<protein>
    <submittedName>
        <fullName evidence="1">Uncharacterized protein</fullName>
    </submittedName>
</protein>
<accession>A0A917FFE4</accession>
<comment type="caution">
    <text evidence="1">The sequence shown here is derived from an EMBL/GenBank/DDBJ whole genome shotgun (WGS) entry which is preliminary data.</text>
</comment>
<evidence type="ECO:0000313" key="2">
    <source>
        <dbReference type="Proteomes" id="UP000606044"/>
    </source>
</evidence>
<evidence type="ECO:0000313" key="1">
    <source>
        <dbReference type="EMBL" id="GGF79051.1"/>
    </source>
</evidence>
<proteinExistence type="predicted"/>
<name>A0A917FFE4_9HYPH</name>
<keyword evidence="2" id="KW-1185">Reference proteome</keyword>